<dbReference type="SUPFAM" id="SSF52172">
    <property type="entry name" value="CheY-like"/>
    <property type="match status" value="1"/>
</dbReference>
<dbReference type="InterPro" id="IPR003661">
    <property type="entry name" value="HisK_dim/P_dom"/>
</dbReference>
<feature type="transmembrane region" description="Helical" evidence="8">
    <location>
        <begin position="117"/>
        <end position="138"/>
    </location>
</feature>
<keyword evidence="8" id="KW-1133">Transmembrane helix</keyword>
<evidence type="ECO:0000256" key="7">
    <source>
        <dbReference type="PROSITE-ProRule" id="PRU00169"/>
    </source>
</evidence>
<dbReference type="EC" id="2.7.13.3" evidence="2"/>
<keyword evidence="6" id="KW-0902">Two-component regulatory system</keyword>
<name>A0A840WXD7_9RHOB</name>
<dbReference type="Pfam" id="PF02518">
    <property type="entry name" value="HATPase_c"/>
    <property type="match status" value="1"/>
</dbReference>
<evidence type="ECO:0000256" key="6">
    <source>
        <dbReference type="ARBA" id="ARBA00023012"/>
    </source>
</evidence>
<dbReference type="CDD" id="cd00082">
    <property type="entry name" value="HisKA"/>
    <property type="match status" value="1"/>
</dbReference>
<reference evidence="11 12" key="1">
    <citation type="submission" date="2020-08" db="EMBL/GenBank/DDBJ databases">
        <title>Genomic Encyclopedia of Type Strains, Phase IV (KMG-IV): sequencing the most valuable type-strain genomes for metagenomic binning, comparative biology and taxonomic classification.</title>
        <authorList>
            <person name="Goeker M."/>
        </authorList>
    </citation>
    <scope>NUCLEOTIDE SEQUENCE [LARGE SCALE GENOMIC DNA]</scope>
    <source>
        <strain evidence="11 12">DSM 103377</strain>
    </source>
</reference>
<dbReference type="Pfam" id="PF00512">
    <property type="entry name" value="HisKA"/>
    <property type="match status" value="1"/>
</dbReference>
<dbReference type="InterPro" id="IPR004358">
    <property type="entry name" value="Sig_transdc_His_kin-like_C"/>
</dbReference>
<dbReference type="InterPro" id="IPR036890">
    <property type="entry name" value="HATPase_C_sf"/>
</dbReference>
<evidence type="ECO:0000256" key="1">
    <source>
        <dbReference type="ARBA" id="ARBA00000085"/>
    </source>
</evidence>
<evidence type="ECO:0000256" key="4">
    <source>
        <dbReference type="ARBA" id="ARBA00022679"/>
    </source>
</evidence>
<dbReference type="AlphaFoldDB" id="A0A840WXD7"/>
<comment type="catalytic activity">
    <reaction evidence="1">
        <text>ATP + protein L-histidine = ADP + protein N-phospho-L-histidine.</text>
        <dbReference type="EC" id="2.7.13.3"/>
    </reaction>
</comment>
<dbReference type="EMBL" id="JACIJS010000001">
    <property type="protein sequence ID" value="MBB5514345.1"/>
    <property type="molecule type" value="Genomic_DNA"/>
</dbReference>
<feature type="domain" description="Response regulatory" evidence="10">
    <location>
        <begin position="436"/>
        <end position="550"/>
    </location>
</feature>
<evidence type="ECO:0000256" key="3">
    <source>
        <dbReference type="ARBA" id="ARBA00022553"/>
    </source>
</evidence>
<feature type="domain" description="Histidine kinase" evidence="9">
    <location>
        <begin position="196"/>
        <end position="414"/>
    </location>
</feature>
<dbReference type="PANTHER" id="PTHR43047:SF64">
    <property type="entry name" value="HISTIDINE KINASE CONTAINING CHEY-HOMOLOGOUS RECEIVER DOMAIN AND PAS DOMAIN-RELATED"/>
    <property type="match status" value="1"/>
</dbReference>
<evidence type="ECO:0000256" key="5">
    <source>
        <dbReference type="ARBA" id="ARBA00022777"/>
    </source>
</evidence>
<dbReference type="InterPro" id="IPR005467">
    <property type="entry name" value="His_kinase_dom"/>
</dbReference>
<dbReference type="PROSITE" id="PS50109">
    <property type="entry name" value="HIS_KIN"/>
    <property type="match status" value="1"/>
</dbReference>
<feature type="transmembrane region" description="Helical" evidence="8">
    <location>
        <begin position="20"/>
        <end position="45"/>
    </location>
</feature>
<keyword evidence="3 7" id="KW-0597">Phosphoprotein</keyword>
<dbReference type="Pfam" id="PF00072">
    <property type="entry name" value="Response_reg"/>
    <property type="match status" value="1"/>
</dbReference>
<sequence length="551" mass="60744">MRRQKSVLAADFRGRGAASIAAFILTAVILGPEIPLIFGTIYFMLELYQPRHFERLEDRPTSLNYAFLLINGFLMMAVFSLPAVFVWQVDGFTPKLTAVVYLVATQMHVVLVRSTHIPFGVFNMIPMIVGYYVLLYLYHLEGGAMWELQFGVIGCTILNGYFIFAMVLNNRVARDLAAARHKAEAANAAKSQFLSAMSHELRTPLNGIIGIGQLIAEDPHHPDQPERAARLIQSARALQRIVDDVLDLTRVEQGRVRLEPETVRLRDEICALVHLYEPEARERGLRLHADVAENLPEYVHLDPVRLRQILGNLMSNAVKFTVKGEVGLFVMRGPDSQLVIRVSDTGIGIPAQTLPNIFTAFYQQDHGTSAMMRRGTGLGLTICQDLAHLMGGQITVESTEGVGTTFTLELPLVATERPADVTSPAPAIPALPQGLTILVVDDTPTNLMVTSALLSSQGFDIHEARSGKDALDQLTSLKAAVVLMDVNMPEMDGVEAFRQIRARNNPVPVIALTADAMAGDEQRYLDLGFDGYLPKPVGRDQMIQEISRVLA</sequence>
<dbReference type="SUPFAM" id="SSF55874">
    <property type="entry name" value="ATPase domain of HSP90 chaperone/DNA topoisomerase II/histidine kinase"/>
    <property type="match status" value="1"/>
</dbReference>
<comment type="caution">
    <text evidence="11">The sequence shown here is derived from an EMBL/GenBank/DDBJ whole genome shotgun (WGS) entry which is preliminary data.</text>
</comment>
<keyword evidence="8" id="KW-0472">Membrane</keyword>
<proteinExistence type="predicted"/>
<dbReference type="SMART" id="SM00448">
    <property type="entry name" value="REC"/>
    <property type="match status" value="1"/>
</dbReference>
<dbReference type="CDD" id="cd16922">
    <property type="entry name" value="HATPase_EvgS-ArcB-TorS-like"/>
    <property type="match status" value="1"/>
</dbReference>
<feature type="modified residue" description="4-aspartylphosphate" evidence="7">
    <location>
        <position position="485"/>
    </location>
</feature>
<dbReference type="SMART" id="SM00387">
    <property type="entry name" value="HATPase_c"/>
    <property type="match status" value="1"/>
</dbReference>
<feature type="transmembrane region" description="Helical" evidence="8">
    <location>
        <begin position="150"/>
        <end position="168"/>
    </location>
</feature>
<evidence type="ECO:0000259" key="9">
    <source>
        <dbReference type="PROSITE" id="PS50109"/>
    </source>
</evidence>
<feature type="transmembrane region" description="Helical" evidence="8">
    <location>
        <begin position="65"/>
        <end position="85"/>
    </location>
</feature>
<dbReference type="SMART" id="SM00388">
    <property type="entry name" value="HisKA"/>
    <property type="match status" value="1"/>
</dbReference>
<dbReference type="PANTHER" id="PTHR43047">
    <property type="entry name" value="TWO-COMPONENT HISTIDINE PROTEIN KINASE"/>
    <property type="match status" value="1"/>
</dbReference>
<evidence type="ECO:0000259" key="10">
    <source>
        <dbReference type="PROSITE" id="PS50110"/>
    </source>
</evidence>
<evidence type="ECO:0000256" key="2">
    <source>
        <dbReference type="ARBA" id="ARBA00012438"/>
    </source>
</evidence>
<evidence type="ECO:0000313" key="12">
    <source>
        <dbReference type="Proteomes" id="UP000553766"/>
    </source>
</evidence>
<dbReference type="InterPro" id="IPR036097">
    <property type="entry name" value="HisK_dim/P_sf"/>
</dbReference>
<dbReference type="Proteomes" id="UP000553766">
    <property type="component" value="Unassembled WGS sequence"/>
</dbReference>
<dbReference type="Gene3D" id="3.30.565.10">
    <property type="entry name" value="Histidine kinase-like ATPase, C-terminal domain"/>
    <property type="match status" value="1"/>
</dbReference>
<dbReference type="CDD" id="cd17546">
    <property type="entry name" value="REC_hyHK_CKI1_RcsC-like"/>
    <property type="match status" value="1"/>
</dbReference>
<dbReference type="GO" id="GO:0000155">
    <property type="term" value="F:phosphorelay sensor kinase activity"/>
    <property type="evidence" value="ECO:0007669"/>
    <property type="project" value="InterPro"/>
</dbReference>
<dbReference type="PROSITE" id="PS50110">
    <property type="entry name" value="RESPONSE_REGULATORY"/>
    <property type="match status" value="1"/>
</dbReference>
<dbReference type="InterPro" id="IPR003594">
    <property type="entry name" value="HATPase_dom"/>
</dbReference>
<gene>
    <name evidence="11" type="ORF">FHS89_000343</name>
</gene>
<keyword evidence="4" id="KW-0808">Transferase</keyword>
<dbReference type="Gene3D" id="1.10.287.130">
    <property type="match status" value="1"/>
</dbReference>
<dbReference type="FunFam" id="3.30.565.10:FF:000010">
    <property type="entry name" value="Sensor histidine kinase RcsC"/>
    <property type="match status" value="1"/>
</dbReference>
<dbReference type="InterPro" id="IPR011006">
    <property type="entry name" value="CheY-like_superfamily"/>
</dbReference>
<keyword evidence="5 11" id="KW-0418">Kinase</keyword>
<dbReference type="Gene3D" id="3.40.50.2300">
    <property type="match status" value="1"/>
</dbReference>
<keyword evidence="12" id="KW-1185">Reference proteome</keyword>
<dbReference type="PRINTS" id="PR00344">
    <property type="entry name" value="BCTRLSENSOR"/>
</dbReference>
<keyword evidence="8" id="KW-0812">Transmembrane</keyword>
<evidence type="ECO:0000256" key="8">
    <source>
        <dbReference type="SAM" id="Phobius"/>
    </source>
</evidence>
<accession>A0A840WXD7</accession>
<protein>
    <recommendedName>
        <fullName evidence="2">histidine kinase</fullName>
        <ecNumber evidence="2">2.7.13.3</ecNumber>
    </recommendedName>
</protein>
<dbReference type="InterPro" id="IPR001789">
    <property type="entry name" value="Sig_transdc_resp-reg_receiver"/>
</dbReference>
<evidence type="ECO:0000313" key="11">
    <source>
        <dbReference type="EMBL" id="MBB5514345.1"/>
    </source>
</evidence>
<organism evidence="11 12">
    <name type="scientific">Rubricella aquisinus</name>
    <dbReference type="NCBI Taxonomy" id="2028108"/>
    <lineage>
        <taxon>Bacteria</taxon>
        <taxon>Pseudomonadati</taxon>
        <taxon>Pseudomonadota</taxon>
        <taxon>Alphaproteobacteria</taxon>
        <taxon>Rhodobacterales</taxon>
        <taxon>Paracoccaceae</taxon>
        <taxon>Rubricella</taxon>
    </lineage>
</organism>
<dbReference type="SUPFAM" id="SSF47384">
    <property type="entry name" value="Homodimeric domain of signal transducing histidine kinase"/>
    <property type="match status" value="1"/>
</dbReference>